<sequence length="195" mass="23452">MALKKSKREDYLKKIYERNPDTGNYIIEVSLNKYTDIFNDWDNAPFQKRDLDPDLDFFLRSCSYDIPFKHDIEICFYISNEVRNEEAERLIALKLKNYYSFYLRGEIRVLRQSYRRVALYAFISFSLLFLALVLEKQFESNIFLNTALQGFNIGGWVLLWEAISFLISKRKDIINDINVFERYVHCDVYFKYSKD</sequence>
<protein>
    <submittedName>
        <fullName evidence="2">Uncharacterized protein</fullName>
    </submittedName>
</protein>
<organism evidence="2 3">
    <name type="scientific">Caloramator quimbayensis</name>
    <dbReference type="NCBI Taxonomy" id="1147123"/>
    <lineage>
        <taxon>Bacteria</taxon>
        <taxon>Bacillati</taxon>
        <taxon>Bacillota</taxon>
        <taxon>Clostridia</taxon>
        <taxon>Eubacteriales</taxon>
        <taxon>Clostridiaceae</taxon>
        <taxon>Caloramator</taxon>
    </lineage>
</organism>
<dbReference type="Proteomes" id="UP000190105">
    <property type="component" value="Unassembled WGS sequence"/>
</dbReference>
<keyword evidence="1" id="KW-0812">Transmembrane</keyword>
<feature type="transmembrane region" description="Helical" evidence="1">
    <location>
        <begin position="146"/>
        <end position="167"/>
    </location>
</feature>
<reference evidence="3" key="1">
    <citation type="submission" date="2017-02" db="EMBL/GenBank/DDBJ databases">
        <authorList>
            <person name="Varghese N."/>
            <person name="Submissions S."/>
        </authorList>
    </citation>
    <scope>NUCLEOTIDE SEQUENCE [LARGE SCALE GENOMIC DNA]</scope>
    <source>
        <strain evidence="3">USBA 833</strain>
    </source>
</reference>
<name>A0A1T4Y4M1_9CLOT</name>
<keyword evidence="3" id="KW-1185">Reference proteome</keyword>
<evidence type="ECO:0000313" key="3">
    <source>
        <dbReference type="Proteomes" id="UP000190105"/>
    </source>
</evidence>
<dbReference type="AlphaFoldDB" id="A0A1T4Y4M1"/>
<evidence type="ECO:0000313" key="2">
    <source>
        <dbReference type="EMBL" id="SKA96686.1"/>
    </source>
</evidence>
<accession>A0A1T4Y4M1</accession>
<evidence type="ECO:0000256" key="1">
    <source>
        <dbReference type="SAM" id="Phobius"/>
    </source>
</evidence>
<dbReference type="RefSeq" id="WP_078697338.1">
    <property type="nucleotide sequence ID" value="NZ_FUYH01000022.1"/>
</dbReference>
<keyword evidence="1" id="KW-0472">Membrane</keyword>
<dbReference type="EMBL" id="FUYH01000022">
    <property type="protein sequence ID" value="SKA96686.1"/>
    <property type="molecule type" value="Genomic_DNA"/>
</dbReference>
<gene>
    <name evidence="2" type="ORF">SAMN05443428_12213</name>
</gene>
<feature type="transmembrane region" description="Helical" evidence="1">
    <location>
        <begin position="117"/>
        <end position="134"/>
    </location>
</feature>
<proteinExistence type="predicted"/>
<keyword evidence="1" id="KW-1133">Transmembrane helix</keyword>
<dbReference type="OrthoDB" id="573194at2"/>